<feature type="compositionally biased region" description="Polar residues" evidence="1">
    <location>
        <begin position="47"/>
        <end position="58"/>
    </location>
</feature>
<evidence type="ECO:0000313" key="3">
    <source>
        <dbReference type="EMBL" id="GGH66500.1"/>
    </source>
</evidence>
<comment type="caution">
    <text evidence="3">The sequence shown here is derived from an EMBL/GenBank/DDBJ whole genome shotgun (WGS) entry which is preliminary data.</text>
</comment>
<feature type="compositionally biased region" description="Basic and acidic residues" evidence="1">
    <location>
        <begin position="59"/>
        <end position="70"/>
    </location>
</feature>
<proteinExistence type="predicted"/>
<feature type="signal peptide" evidence="2">
    <location>
        <begin position="1"/>
        <end position="18"/>
    </location>
</feature>
<keyword evidence="4" id="KW-1185">Reference proteome</keyword>
<dbReference type="PROSITE" id="PS51257">
    <property type="entry name" value="PROKAR_LIPOPROTEIN"/>
    <property type="match status" value="1"/>
</dbReference>
<accession>A0A917IZN2</accession>
<dbReference type="Proteomes" id="UP000627292">
    <property type="component" value="Unassembled WGS sequence"/>
</dbReference>
<gene>
    <name evidence="3" type="ORF">GCM10011379_20760</name>
</gene>
<feature type="region of interest" description="Disordered" evidence="1">
    <location>
        <begin position="25"/>
        <end position="70"/>
    </location>
</feature>
<dbReference type="AlphaFoldDB" id="A0A917IZN2"/>
<dbReference type="EMBL" id="BMIB01000002">
    <property type="protein sequence ID" value="GGH66500.1"/>
    <property type="molecule type" value="Genomic_DNA"/>
</dbReference>
<evidence type="ECO:0000313" key="4">
    <source>
        <dbReference type="Proteomes" id="UP000627292"/>
    </source>
</evidence>
<organism evidence="3 4">
    <name type="scientific">Filimonas zeae</name>
    <dbReference type="NCBI Taxonomy" id="1737353"/>
    <lineage>
        <taxon>Bacteria</taxon>
        <taxon>Pseudomonadati</taxon>
        <taxon>Bacteroidota</taxon>
        <taxon>Chitinophagia</taxon>
        <taxon>Chitinophagales</taxon>
        <taxon>Chitinophagaceae</taxon>
        <taxon>Filimonas</taxon>
    </lineage>
</organism>
<evidence type="ECO:0000256" key="2">
    <source>
        <dbReference type="SAM" id="SignalP"/>
    </source>
</evidence>
<keyword evidence="2" id="KW-0732">Signal</keyword>
<dbReference type="RefSeq" id="WP_188951960.1">
    <property type="nucleotide sequence ID" value="NZ_BMIB01000002.1"/>
</dbReference>
<reference evidence="3" key="2">
    <citation type="submission" date="2020-09" db="EMBL/GenBank/DDBJ databases">
        <authorList>
            <person name="Sun Q."/>
            <person name="Zhou Y."/>
        </authorList>
    </citation>
    <scope>NUCLEOTIDE SEQUENCE</scope>
    <source>
        <strain evidence="3">CGMCC 1.15290</strain>
    </source>
</reference>
<sequence>MRRFISACALSATLLVAAASCGNGDNKDGSADSVNQPVPMDTPATVGGQNLDTLGSQRDSARFRDTTLRP</sequence>
<name>A0A917IZN2_9BACT</name>
<evidence type="ECO:0000256" key="1">
    <source>
        <dbReference type="SAM" id="MobiDB-lite"/>
    </source>
</evidence>
<protein>
    <submittedName>
        <fullName evidence="3">Uncharacterized protein</fullName>
    </submittedName>
</protein>
<reference evidence="3" key="1">
    <citation type="journal article" date="2014" name="Int. J. Syst. Evol. Microbiol.">
        <title>Complete genome sequence of Corynebacterium casei LMG S-19264T (=DSM 44701T), isolated from a smear-ripened cheese.</title>
        <authorList>
            <consortium name="US DOE Joint Genome Institute (JGI-PGF)"/>
            <person name="Walter F."/>
            <person name="Albersmeier A."/>
            <person name="Kalinowski J."/>
            <person name="Ruckert C."/>
        </authorList>
    </citation>
    <scope>NUCLEOTIDE SEQUENCE</scope>
    <source>
        <strain evidence="3">CGMCC 1.15290</strain>
    </source>
</reference>
<feature type="chain" id="PRO_5037295062" evidence="2">
    <location>
        <begin position="19"/>
        <end position="70"/>
    </location>
</feature>